<gene>
    <name evidence="2" type="ORF">HC176_06635</name>
</gene>
<dbReference type="Pfam" id="PF00535">
    <property type="entry name" value="Glycos_transf_2"/>
    <property type="match status" value="1"/>
</dbReference>
<evidence type="ECO:0000259" key="1">
    <source>
        <dbReference type="Pfam" id="PF00535"/>
    </source>
</evidence>
<feature type="domain" description="Glycosyltransferase 2-like" evidence="1">
    <location>
        <begin position="5"/>
        <end position="131"/>
    </location>
</feature>
<dbReference type="Proteomes" id="UP000760545">
    <property type="component" value="Unassembled WGS sequence"/>
</dbReference>
<dbReference type="RefSeq" id="WP_167917408.1">
    <property type="nucleotide sequence ID" value="NZ_JAAVJS010000007.1"/>
</dbReference>
<dbReference type="SUPFAM" id="SSF53448">
    <property type="entry name" value="Nucleotide-diphospho-sugar transferases"/>
    <property type="match status" value="1"/>
</dbReference>
<proteinExistence type="predicted"/>
<organism evidence="2 3">
    <name type="scientific">Tamlana crocina</name>
    <dbReference type="NCBI Taxonomy" id="393006"/>
    <lineage>
        <taxon>Bacteria</taxon>
        <taxon>Pseudomonadati</taxon>
        <taxon>Bacteroidota</taxon>
        <taxon>Flavobacteriia</taxon>
        <taxon>Flavobacteriales</taxon>
        <taxon>Flavobacteriaceae</taxon>
        <taxon>Tamlana</taxon>
    </lineage>
</organism>
<dbReference type="InterPro" id="IPR029044">
    <property type="entry name" value="Nucleotide-diphossugar_trans"/>
</dbReference>
<name>A0ABX1DAS4_9FLAO</name>
<dbReference type="InterPro" id="IPR001173">
    <property type="entry name" value="Glyco_trans_2-like"/>
</dbReference>
<dbReference type="EMBL" id="JAAVJS010000007">
    <property type="protein sequence ID" value="NJX15162.1"/>
    <property type="molecule type" value="Genomic_DNA"/>
</dbReference>
<dbReference type="PANTHER" id="PTHR22916">
    <property type="entry name" value="GLYCOSYLTRANSFERASE"/>
    <property type="match status" value="1"/>
</dbReference>
<dbReference type="PANTHER" id="PTHR22916:SF3">
    <property type="entry name" value="UDP-GLCNAC:BETAGAL BETA-1,3-N-ACETYLGLUCOSAMINYLTRANSFERASE-LIKE PROTEIN 1"/>
    <property type="match status" value="1"/>
</dbReference>
<accession>A0ABX1DAS4</accession>
<protein>
    <submittedName>
        <fullName evidence="2">Glycosyltransferase family 2 protein</fullName>
    </submittedName>
</protein>
<keyword evidence="3" id="KW-1185">Reference proteome</keyword>
<evidence type="ECO:0000313" key="3">
    <source>
        <dbReference type="Proteomes" id="UP000760545"/>
    </source>
</evidence>
<evidence type="ECO:0000313" key="2">
    <source>
        <dbReference type="EMBL" id="NJX15162.1"/>
    </source>
</evidence>
<sequence length="289" mass="33554">MAITIGLPFYNAEDFLEMAIKSVFAQTYQDWELILMDDGSTDNSLEIAKSINDPRVSVYSDGKNKKLAARLNEIVGLAKYEYLARMDADDLMSTKRIETQLNILKSNPDLDLVSTGTISISNDLTYLGCRFADISEISFEDLLYKRAAPTHASIVSKTDWFKRNQYDETLKIAQDYDLWLRASKKNDFNIRFINDLLYYYREENNATSKKVLAAYKNERVMYKKYADKQFLPLWFKSQFKSMAVRGISLLNKEDILLKRRSYKSASDNYNEQVYLNELDRVINTKLPIS</sequence>
<comment type="caution">
    <text evidence="2">The sequence shown here is derived from an EMBL/GenBank/DDBJ whole genome shotgun (WGS) entry which is preliminary data.</text>
</comment>
<dbReference type="CDD" id="cd00761">
    <property type="entry name" value="Glyco_tranf_GTA_type"/>
    <property type="match status" value="1"/>
</dbReference>
<reference evidence="2 3" key="1">
    <citation type="submission" date="2020-03" db="EMBL/GenBank/DDBJ databases">
        <title>Tamlana sp. nov, isolated from XXX.</title>
        <authorList>
            <person name="Cao W.R."/>
        </authorList>
    </citation>
    <scope>NUCLEOTIDE SEQUENCE [LARGE SCALE GENOMIC DNA]</scope>
    <source>
        <strain evidence="2 3">HST1-43</strain>
    </source>
</reference>
<dbReference type="Gene3D" id="3.90.550.10">
    <property type="entry name" value="Spore Coat Polysaccharide Biosynthesis Protein SpsA, Chain A"/>
    <property type="match status" value="1"/>
</dbReference>